<dbReference type="EMBL" id="AGNL01034411">
    <property type="protein sequence ID" value="EJK55274.1"/>
    <property type="molecule type" value="Genomic_DNA"/>
</dbReference>
<keyword evidence="3" id="KW-0698">rRNA processing</keyword>
<dbReference type="PANTHER" id="PTHR12838:SF0">
    <property type="entry name" value="U3 SMALL NUCLEOLAR RNA-ASSOCIATED PROTEIN 11-RELATED"/>
    <property type="match status" value="1"/>
</dbReference>
<evidence type="ECO:0000256" key="5">
    <source>
        <dbReference type="SAM" id="MobiDB-lite"/>
    </source>
</evidence>
<dbReference type="OMA" id="ERSQPKW"/>
<feature type="compositionally biased region" description="Basic residues" evidence="5">
    <location>
        <begin position="40"/>
        <end position="52"/>
    </location>
</feature>
<dbReference type="GO" id="GO:0006364">
    <property type="term" value="P:rRNA processing"/>
    <property type="evidence" value="ECO:0007669"/>
    <property type="project" value="UniProtKB-KW"/>
</dbReference>
<feature type="compositionally biased region" description="Basic and acidic residues" evidence="5">
    <location>
        <begin position="27"/>
        <end position="39"/>
    </location>
</feature>
<evidence type="ECO:0000256" key="1">
    <source>
        <dbReference type="ARBA" id="ARBA00004604"/>
    </source>
</evidence>
<sequence length="318" mass="37071">MSSLRNAVKRVTHKERSQPQARAHLGLLEKKSDYKLRSKDYHRKQDRLKSMRSKAANRNPDEFYFGMHRSRVDGQSGRNTGRHEKTDEARRLEMEEKGLGPDAVRIMKDQDLAYVRMQRMMDGKKIEKLQSSLHYLENTDEGGGEGSKKSISKKRKHTIFINGGKKEVANFDPAAHFDTIPELMGRAFNRPRVEALEKQALGKLGTRVPLKDADDEYYDSEEYDEDGNLVHQELSEKQLLKQQKMHRKLERKIAKSRSAAYSEMELRNERMRKLQNAEAHLIVEKQMHMKGRKRKIAGKEDGVDGRPAVYKWRRKRAK</sequence>
<dbReference type="eggNOG" id="KOG3237">
    <property type="taxonomic scope" value="Eukaryota"/>
</dbReference>
<comment type="subcellular location">
    <subcellularLocation>
        <location evidence="1">Nucleus</location>
        <location evidence="1">Nucleolus</location>
    </subcellularLocation>
</comment>
<dbReference type="Pfam" id="PF03998">
    <property type="entry name" value="Utp11"/>
    <property type="match status" value="2"/>
</dbReference>
<dbReference type="GO" id="GO:0032040">
    <property type="term" value="C:small-subunit processome"/>
    <property type="evidence" value="ECO:0007669"/>
    <property type="project" value="InterPro"/>
</dbReference>
<evidence type="ECO:0000256" key="4">
    <source>
        <dbReference type="ARBA" id="ARBA00023242"/>
    </source>
</evidence>
<dbReference type="InterPro" id="IPR007144">
    <property type="entry name" value="SSU_processome_Utp11"/>
</dbReference>
<evidence type="ECO:0000256" key="3">
    <source>
        <dbReference type="ARBA" id="ARBA00022552"/>
    </source>
</evidence>
<dbReference type="Proteomes" id="UP000266841">
    <property type="component" value="Unassembled WGS sequence"/>
</dbReference>
<evidence type="ECO:0000313" key="6">
    <source>
        <dbReference type="EMBL" id="EJK55274.1"/>
    </source>
</evidence>
<feature type="compositionally biased region" description="Basic and acidic residues" evidence="5">
    <location>
        <begin position="81"/>
        <end position="90"/>
    </location>
</feature>
<reference evidence="6 7" key="1">
    <citation type="journal article" date="2012" name="Genome Biol.">
        <title>Genome and low-iron response of an oceanic diatom adapted to chronic iron limitation.</title>
        <authorList>
            <person name="Lommer M."/>
            <person name="Specht M."/>
            <person name="Roy A.S."/>
            <person name="Kraemer L."/>
            <person name="Andreson R."/>
            <person name="Gutowska M.A."/>
            <person name="Wolf J."/>
            <person name="Bergner S.V."/>
            <person name="Schilhabel M.B."/>
            <person name="Klostermeier U.C."/>
            <person name="Beiko R.G."/>
            <person name="Rosenstiel P."/>
            <person name="Hippler M."/>
            <person name="Laroche J."/>
        </authorList>
    </citation>
    <scope>NUCLEOTIDE SEQUENCE [LARGE SCALE GENOMIC DNA]</scope>
    <source>
        <strain evidence="6 7">CCMP1005</strain>
    </source>
</reference>
<keyword evidence="7" id="KW-1185">Reference proteome</keyword>
<dbReference type="OrthoDB" id="29058at2759"/>
<accession>K0RSG0</accession>
<evidence type="ECO:0000313" key="7">
    <source>
        <dbReference type="Proteomes" id="UP000266841"/>
    </source>
</evidence>
<dbReference type="PANTHER" id="PTHR12838">
    <property type="entry name" value="U3 SMALL NUCLEOLAR RNA-ASSOCIATED PROTEIN 11"/>
    <property type="match status" value="1"/>
</dbReference>
<name>K0RSG0_THAOC</name>
<organism evidence="6 7">
    <name type="scientific">Thalassiosira oceanica</name>
    <name type="common">Marine diatom</name>
    <dbReference type="NCBI Taxonomy" id="159749"/>
    <lineage>
        <taxon>Eukaryota</taxon>
        <taxon>Sar</taxon>
        <taxon>Stramenopiles</taxon>
        <taxon>Ochrophyta</taxon>
        <taxon>Bacillariophyta</taxon>
        <taxon>Coscinodiscophyceae</taxon>
        <taxon>Thalassiosirophycidae</taxon>
        <taxon>Thalassiosirales</taxon>
        <taxon>Thalassiosiraceae</taxon>
        <taxon>Thalassiosira</taxon>
    </lineage>
</organism>
<comment type="similarity">
    <text evidence="2">Belongs to the UTP11 family.</text>
</comment>
<evidence type="ECO:0000256" key="2">
    <source>
        <dbReference type="ARBA" id="ARBA00008105"/>
    </source>
</evidence>
<gene>
    <name evidence="6" type="ORF">THAOC_25006</name>
</gene>
<keyword evidence="4" id="KW-0539">Nucleus</keyword>
<proteinExistence type="inferred from homology"/>
<feature type="region of interest" description="Disordered" evidence="5">
    <location>
        <begin position="1"/>
        <end position="90"/>
    </location>
</feature>
<protein>
    <recommendedName>
        <fullName evidence="8">U3 small nucleolar RNA-associated protein 11</fullName>
    </recommendedName>
</protein>
<evidence type="ECO:0008006" key="8">
    <source>
        <dbReference type="Google" id="ProtNLM"/>
    </source>
</evidence>
<comment type="caution">
    <text evidence="6">The sequence shown here is derived from an EMBL/GenBank/DDBJ whole genome shotgun (WGS) entry which is preliminary data.</text>
</comment>
<dbReference type="AlphaFoldDB" id="K0RSG0"/>